<protein>
    <submittedName>
        <fullName evidence="2">Glycosyltransferase</fullName>
    </submittedName>
</protein>
<feature type="domain" description="Glycosyltransferase 2-like" evidence="1">
    <location>
        <begin position="4"/>
        <end position="145"/>
    </location>
</feature>
<dbReference type="Gene3D" id="3.90.550.10">
    <property type="entry name" value="Spore Coat Polysaccharide Biosynthesis Protein SpsA, Chain A"/>
    <property type="match status" value="1"/>
</dbReference>
<gene>
    <name evidence="2" type="ORF">GO816_16740</name>
</gene>
<dbReference type="InterPro" id="IPR029044">
    <property type="entry name" value="Nucleotide-diphossugar_trans"/>
</dbReference>
<dbReference type="AlphaFoldDB" id="A0A6I4IRF4"/>
<dbReference type="Proteomes" id="UP000434850">
    <property type="component" value="Unassembled WGS sequence"/>
</dbReference>
<dbReference type="InterPro" id="IPR050834">
    <property type="entry name" value="Glycosyltransf_2"/>
</dbReference>
<evidence type="ECO:0000313" key="2">
    <source>
        <dbReference type="EMBL" id="MVN92784.1"/>
    </source>
</evidence>
<accession>A0A6I4IRF4</accession>
<dbReference type="RefSeq" id="WP_157543099.1">
    <property type="nucleotide sequence ID" value="NZ_WQLA01000007.1"/>
</dbReference>
<keyword evidence="3" id="KW-1185">Reference proteome</keyword>
<dbReference type="PANTHER" id="PTHR43685:SF2">
    <property type="entry name" value="GLYCOSYLTRANSFERASE 2-LIKE DOMAIN-CONTAINING PROTEIN"/>
    <property type="match status" value="1"/>
</dbReference>
<dbReference type="GO" id="GO:0016740">
    <property type="term" value="F:transferase activity"/>
    <property type="evidence" value="ECO:0007669"/>
    <property type="project" value="UniProtKB-KW"/>
</dbReference>
<dbReference type="InterPro" id="IPR001173">
    <property type="entry name" value="Glyco_trans_2-like"/>
</dbReference>
<proteinExistence type="predicted"/>
<comment type="caution">
    <text evidence="2">The sequence shown here is derived from an EMBL/GenBank/DDBJ whole genome shotgun (WGS) entry which is preliminary data.</text>
</comment>
<dbReference type="PANTHER" id="PTHR43685">
    <property type="entry name" value="GLYCOSYLTRANSFERASE"/>
    <property type="match status" value="1"/>
</dbReference>
<keyword evidence="2" id="KW-0808">Transferase</keyword>
<name>A0A6I4IRF4_9SPHI</name>
<evidence type="ECO:0000313" key="3">
    <source>
        <dbReference type="Proteomes" id="UP000434850"/>
    </source>
</evidence>
<sequence>MKLSVITINFNNAAGLQKTMQSVTSQTFNDYEYIVIDGGSTDESVDVIKKYESGLTYWVSEKDKGIWNAMNKGIAVAKGDYCIFMNSGDYLVAPDILQKASAYLNGKEIIYGDVYFIFGNGSVTTPVHEPDMDLFKLTYTNLPHQATFIKTTLLNKLGGYKEEYKVASDWFFLVQSLIEHHAQFEKIPLIISYFDKTGVSSTTDSGHEGIDAIRQHYPFLLPQIERNNELRYYQLSKPHQLLKKLLFKIKGK</sequence>
<organism evidence="2 3">
    <name type="scientific">Mucilaginibacter aquatilis</name>
    <dbReference type="NCBI Taxonomy" id="1517760"/>
    <lineage>
        <taxon>Bacteria</taxon>
        <taxon>Pseudomonadati</taxon>
        <taxon>Bacteroidota</taxon>
        <taxon>Sphingobacteriia</taxon>
        <taxon>Sphingobacteriales</taxon>
        <taxon>Sphingobacteriaceae</taxon>
        <taxon>Mucilaginibacter</taxon>
    </lineage>
</organism>
<evidence type="ECO:0000259" key="1">
    <source>
        <dbReference type="Pfam" id="PF00535"/>
    </source>
</evidence>
<dbReference type="OrthoDB" id="9788101at2"/>
<dbReference type="Pfam" id="PF00535">
    <property type="entry name" value="Glycos_transf_2"/>
    <property type="match status" value="1"/>
</dbReference>
<dbReference type="EMBL" id="WQLA01000007">
    <property type="protein sequence ID" value="MVN92784.1"/>
    <property type="molecule type" value="Genomic_DNA"/>
</dbReference>
<reference evidence="2 3" key="1">
    <citation type="submission" date="2019-12" db="EMBL/GenBank/DDBJ databases">
        <title>Mucilaginibacter sp. HME9299 genome sequencing and assembly.</title>
        <authorList>
            <person name="Kang H."/>
            <person name="Kim H."/>
            <person name="Joh K."/>
        </authorList>
    </citation>
    <scope>NUCLEOTIDE SEQUENCE [LARGE SCALE GENOMIC DNA]</scope>
    <source>
        <strain evidence="2 3">HME9299</strain>
    </source>
</reference>
<dbReference type="SUPFAM" id="SSF53448">
    <property type="entry name" value="Nucleotide-diphospho-sugar transferases"/>
    <property type="match status" value="1"/>
</dbReference>
<dbReference type="CDD" id="cd06433">
    <property type="entry name" value="GT_2_WfgS_like"/>
    <property type="match status" value="1"/>
</dbReference>